<protein>
    <submittedName>
        <fullName evidence="4">Uncharacterized protein</fullName>
    </submittedName>
</protein>
<dbReference type="InterPro" id="IPR041577">
    <property type="entry name" value="RT_RNaseH_2"/>
</dbReference>
<evidence type="ECO:0000259" key="2">
    <source>
        <dbReference type="Pfam" id="PF00078"/>
    </source>
</evidence>
<dbReference type="InterPro" id="IPR043128">
    <property type="entry name" value="Rev_trsase/Diguanyl_cyclase"/>
</dbReference>
<feature type="domain" description="Reverse transcriptase/retrotransposon-derived protein RNase H-like" evidence="3">
    <location>
        <begin position="194"/>
        <end position="245"/>
    </location>
</feature>
<dbReference type="AlphaFoldDB" id="A0AAF0QZP9"/>
<dbReference type="FunFam" id="3.30.70.270:FF:000020">
    <property type="entry name" value="Transposon Tf2-6 polyprotein-like Protein"/>
    <property type="match status" value="1"/>
</dbReference>
<accession>A0AAF0QZP9</accession>
<feature type="domain" description="Reverse transcriptase" evidence="2">
    <location>
        <begin position="22"/>
        <end position="125"/>
    </location>
</feature>
<dbReference type="Proteomes" id="UP001234989">
    <property type="component" value="Chromosome 6"/>
</dbReference>
<evidence type="ECO:0000256" key="1">
    <source>
        <dbReference type="ARBA" id="ARBA00023268"/>
    </source>
</evidence>
<dbReference type="EMBL" id="CP133617">
    <property type="protein sequence ID" value="WMV32611.1"/>
    <property type="molecule type" value="Genomic_DNA"/>
</dbReference>
<dbReference type="InterPro" id="IPR050951">
    <property type="entry name" value="Retrovirus_Pol_polyprotein"/>
</dbReference>
<evidence type="ECO:0000259" key="3">
    <source>
        <dbReference type="Pfam" id="PF17919"/>
    </source>
</evidence>
<dbReference type="Gene3D" id="3.10.10.10">
    <property type="entry name" value="HIV Type 1 Reverse Transcriptase, subunit A, domain 1"/>
    <property type="match status" value="1"/>
</dbReference>
<dbReference type="CDD" id="cd01647">
    <property type="entry name" value="RT_LTR"/>
    <property type="match status" value="1"/>
</dbReference>
<dbReference type="InterPro" id="IPR000477">
    <property type="entry name" value="RT_dom"/>
</dbReference>
<dbReference type="PANTHER" id="PTHR37984:SF5">
    <property type="entry name" value="PROTEIN NYNRIN-LIKE"/>
    <property type="match status" value="1"/>
</dbReference>
<organism evidence="4 5">
    <name type="scientific">Solanum verrucosum</name>
    <dbReference type="NCBI Taxonomy" id="315347"/>
    <lineage>
        <taxon>Eukaryota</taxon>
        <taxon>Viridiplantae</taxon>
        <taxon>Streptophyta</taxon>
        <taxon>Embryophyta</taxon>
        <taxon>Tracheophyta</taxon>
        <taxon>Spermatophyta</taxon>
        <taxon>Magnoliopsida</taxon>
        <taxon>eudicotyledons</taxon>
        <taxon>Gunneridae</taxon>
        <taxon>Pentapetalae</taxon>
        <taxon>asterids</taxon>
        <taxon>lamiids</taxon>
        <taxon>Solanales</taxon>
        <taxon>Solanaceae</taxon>
        <taxon>Solanoideae</taxon>
        <taxon>Solaneae</taxon>
        <taxon>Solanum</taxon>
    </lineage>
</organism>
<dbReference type="InterPro" id="IPR043502">
    <property type="entry name" value="DNA/RNA_pol_sf"/>
</dbReference>
<dbReference type="Gene3D" id="3.30.70.270">
    <property type="match status" value="2"/>
</dbReference>
<gene>
    <name evidence="4" type="ORF">MTR67_025996</name>
</gene>
<dbReference type="SUPFAM" id="SSF56672">
    <property type="entry name" value="DNA/RNA polymerases"/>
    <property type="match status" value="1"/>
</dbReference>
<dbReference type="Pfam" id="PF00078">
    <property type="entry name" value="RVT_1"/>
    <property type="match status" value="1"/>
</dbReference>
<keyword evidence="5" id="KW-1185">Reference proteome</keyword>
<proteinExistence type="predicted"/>
<dbReference type="Pfam" id="PF17919">
    <property type="entry name" value="RT_RNaseH_2"/>
    <property type="match status" value="1"/>
</dbReference>
<reference evidence="4" key="1">
    <citation type="submission" date="2023-08" db="EMBL/GenBank/DDBJ databases">
        <title>A de novo genome assembly of Solanum verrucosum Schlechtendal, a Mexican diploid species geographically isolated from the other diploid A-genome species in potato relatives.</title>
        <authorList>
            <person name="Hosaka K."/>
        </authorList>
    </citation>
    <scope>NUCLEOTIDE SEQUENCE</scope>
    <source>
        <tissue evidence="4">Young leaves</tissue>
    </source>
</reference>
<name>A0AAF0QZP9_SOLVR</name>
<dbReference type="PANTHER" id="PTHR37984">
    <property type="entry name" value="PROTEIN CBG26694"/>
    <property type="match status" value="1"/>
</dbReference>
<sequence length="476" mass="54636">MLQQGIIQPSRSPFSSPILLVRKHDKTWLFCVDYRELNDKTVKDKFHIPVVEELLEELHGTRFFIKPDLRSGYHQVHMESTDVERTIFRTHHGHFEFLVIPFGLTNAPSTFQALMNEVIRNTNQVAYLGHIISNIGVSADVSKIEVVVDWPQPRSTTTLLGFLGLTGYYRKFILNYGLIVAPITSMLKRNSFKWSDDALASFETLKKALVVDSVLPLPNFEEVFVVECIASGVRIGAILPQQVANLKYLLNQRLTTPQQQWLSKLTGFDFRVEYKVGRLNTAADALSRREEVEDMLFVIYQPKVRSEIKFFRNFNLNRERWMTIGLFERGCCSSKIGSISCQTHHWYLLSCLGYMIANMKVFRRLLVPPPIPSNYSSSTIRSSQIVSTFSSLFFSLLGSRSDLHKYPNFPTAIRGLDKVKMHFWEELDKVVRGIAHTKKLFLGEDFNGHIGTTSRAMMLYKAASSLGIEMKEELYR</sequence>
<evidence type="ECO:0000313" key="4">
    <source>
        <dbReference type="EMBL" id="WMV32611.1"/>
    </source>
</evidence>
<dbReference type="GO" id="GO:0003824">
    <property type="term" value="F:catalytic activity"/>
    <property type="evidence" value="ECO:0007669"/>
    <property type="project" value="UniProtKB-KW"/>
</dbReference>
<keyword evidence="1" id="KW-0511">Multifunctional enzyme</keyword>
<evidence type="ECO:0000313" key="5">
    <source>
        <dbReference type="Proteomes" id="UP001234989"/>
    </source>
</evidence>